<comment type="catalytic activity">
    <reaction evidence="7 8">
        <text>D-erythrose 4-phosphate + phosphoenolpyruvate + H2O = 7-phospho-2-dehydro-3-deoxy-D-arabino-heptonate + phosphate</text>
        <dbReference type="Rhea" id="RHEA:14717"/>
        <dbReference type="ChEBI" id="CHEBI:15377"/>
        <dbReference type="ChEBI" id="CHEBI:16897"/>
        <dbReference type="ChEBI" id="CHEBI:43474"/>
        <dbReference type="ChEBI" id="CHEBI:58394"/>
        <dbReference type="ChEBI" id="CHEBI:58702"/>
        <dbReference type="EC" id="2.5.1.54"/>
    </reaction>
</comment>
<sequence>MHDDVNIASCELLSSPETVRQELPVSAVLRQQIQQWRREVVDIITGRDRRLLVIVGPCSVHNLAGALEYARRLRDLRARVADRYYLVMRAYFEKPRTTLGWKGLIYDPDLNGDYNLEKGIATARQLLLDLAAMGVPAASEVLDPVMSVYLTDLLSWAGIGARTTESPTHRQLASGLPMAVGFKNGTDGGLKVALDALATVSSAHSFIGVMRNGHTGVFRTRGNPYGHLVLRGGSAGPNYDAKGVAQARAMLAAAGLRQRLVVDCSHGNSNKDWQRQAAVFADVLAQVRRGEDEGAIAGMMLESYLKAGQQQVMPGQAVAPDMSVTDACMSWEDTAELLR</sequence>
<dbReference type="EC" id="2.5.1.54" evidence="8"/>
<keyword evidence="5 8" id="KW-0808">Transferase</keyword>
<dbReference type="RefSeq" id="WP_307261333.1">
    <property type="nucleotide sequence ID" value="NZ_JAUSVL010000001.1"/>
</dbReference>
<dbReference type="InterPro" id="IPR013785">
    <property type="entry name" value="Aldolase_TIM"/>
</dbReference>
<evidence type="ECO:0000256" key="6">
    <source>
        <dbReference type="ARBA" id="ARBA00023141"/>
    </source>
</evidence>
<dbReference type="GO" id="GO:0009073">
    <property type="term" value="P:aromatic amino acid family biosynthetic process"/>
    <property type="evidence" value="ECO:0007669"/>
    <property type="project" value="UniProtKB-KW"/>
</dbReference>
<comment type="similarity">
    <text evidence="3 8">Belongs to the class-I DAHP synthase family.</text>
</comment>
<dbReference type="Pfam" id="PF00793">
    <property type="entry name" value="DAHP_synth_1"/>
    <property type="match status" value="1"/>
</dbReference>
<evidence type="ECO:0000256" key="2">
    <source>
        <dbReference type="ARBA" id="ARBA00004688"/>
    </source>
</evidence>
<dbReference type="NCBIfam" id="NF009395">
    <property type="entry name" value="PRK12755.1"/>
    <property type="match status" value="1"/>
</dbReference>
<evidence type="ECO:0000313" key="11">
    <source>
        <dbReference type="Proteomes" id="UP001238163"/>
    </source>
</evidence>
<evidence type="ECO:0000256" key="4">
    <source>
        <dbReference type="ARBA" id="ARBA00022605"/>
    </source>
</evidence>
<comment type="caution">
    <text evidence="10">The sequence shown here is derived from an EMBL/GenBank/DDBJ whole genome shotgun (WGS) entry which is preliminary data.</text>
</comment>
<dbReference type="Proteomes" id="UP001238163">
    <property type="component" value="Unassembled WGS sequence"/>
</dbReference>
<dbReference type="InterPro" id="IPR006218">
    <property type="entry name" value="DAHP1/KDSA"/>
</dbReference>
<evidence type="ECO:0000259" key="9">
    <source>
        <dbReference type="Pfam" id="PF00793"/>
    </source>
</evidence>
<evidence type="ECO:0000256" key="7">
    <source>
        <dbReference type="ARBA" id="ARBA00047508"/>
    </source>
</evidence>
<dbReference type="Gene3D" id="3.20.20.70">
    <property type="entry name" value="Aldolase class I"/>
    <property type="match status" value="1"/>
</dbReference>
<comment type="pathway">
    <text evidence="2 8">Metabolic intermediate biosynthesis; chorismate biosynthesis; chorismate from D-erythrose 4-phosphate and phosphoenolpyruvate: step 1/7.</text>
</comment>
<evidence type="ECO:0000256" key="1">
    <source>
        <dbReference type="ARBA" id="ARBA00003726"/>
    </source>
</evidence>
<dbReference type="GO" id="GO:0005737">
    <property type="term" value="C:cytoplasm"/>
    <property type="evidence" value="ECO:0007669"/>
    <property type="project" value="TreeGrafter"/>
</dbReference>
<dbReference type="SUPFAM" id="SSF51569">
    <property type="entry name" value="Aldolase"/>
    <property type="match status" value="1"/>
</dbReference>
<keyword evidence="11" id="KW-1185">Reference proteome</keyword>
<dbReference type="PANTHER" id="PTHR21225:SF10">
    <property type="entry name" value="PHOSPHO-2-DEHYDRO-3-DEOXYHEPTONATE ALDOLASE, TYR-SENSITIVE"/>
    <property type="match status" value="1"/>
</dbReference>
<dbReference type="EMBL" id="JAUSVL010000001">
    <property type="protein sequence ID" value="MDQ0289890.1"/>
    <property type="molecule type" value="Genomic_DNA"/>
</dbReference>
<dbReference type="GO" id="GO:0003849">
    <property type="term" value="F:3-deoxy-7-phosphoheptulonate synthase activity"/>
    <property type="evidence" value="ECO:0007669"/>
    <property type="project" value="UniProtKB-EC"/>
</dbReference>
<name>A0AAE3VGD3_9BACT</name>
<keyword evidence="4 8" id="KW-0028">Amino-acid biosynthesis</keyword>
<evidence type="ECO:0000256" key="8">
    <source>
        <dbReference type="PIRNR" id="PIRNR001361"/>
    </source>
</evidence>
<accession>A0AAE3VGD3</accession>
<protein>
    <recommendedName>
        <fullName evidence="8">Phospho-2-dehydro-3-deoxyheptonate aldolase</fullName>
        <ecNumber evidence="8">2.5.1.54</ecNumber>
    </recommendedName>
</protein>
<dbReference type="PANTHER" id="PTHR21225">
    <property type="entry name" value="PHOSPHO-2-DEHYDRO-3-DEOXYHEPTONATE ALDOLASE DAHP SYNTHETASE"/>
    <property type="match status" value="1"/>
</dbReference>
<dbReference type="InterPro" id="IPR006219">
    <property type="entry name" value="DAHP_synth_1"/>
</dbReference>
<reference evidence="10" key="1">
    <citation type="submission" date="2023-07" db="EMBL/GenBank/DDBJ databases">
        <title>Genomic Encyclopedia of Type Strains, Phase IV (KMG-IV): sequencing the most valuable type-strain genomes for metagenomic binning, comparative biology and taxonomic classification.</title>
        <authorList>
            <person name="Goeker M."/>
        </authorList>
    </citation>
    <scope>NUCLEOTIDE SEQUENCE</scope>
    <source>
        <strain evidence="10">DSM 24202</strain>
    </source>
</reference>
<gene>
    <name evidence="10" type="ORF">J3R75_001997</name>
</gene>
<dbReference type="PIRSF" id="PIRSF001361">
    <property type="entry name" value="DAHP_synthase"/>
    <property type="match status" value="1"/>
</dbReference>
<evidence type="ECO:0000256" key="3">
    <source>
        <dbReference type="ARBA" id="ARBA00007985"/>
    </source>
</evidence>
<comment type="function">
    <text evidence="1 8">Stereospecific condensation of phosphoenolpyruvate (PEP) and D-erythrose-4-phosphate (E4P) giving rise to 3-deoxy-D-arabino-heptulosonate-7-phosphate (DAHP).</text>
</comment>
<dbReference type="NCBIfam" id="TIGR00034">
    <property type="entry name" value="aroFGH"/>
    <property type="match status" value="1"/>
</dbReference>
<dbReference type="AlphaFoldDB" id="A0AAE3VGD3"/>
<dbReference type="GO" id="GO:0008652">
    <property type="term" value="P:amino acid biosynthetic process"/>
    <property type="evidence" value="ECO:0007669"/>
    <property type="project" value="UniProtKB-KW"/>
</dbReference>
<organism evidence="10 11">
    <name type="scientific">Oligosphaera ethanolica</name>
    <dbReference type="NCBI Taxonomy" id="760260"/>
    <lineage>
        <taxon>Bacteria</taxon>
        <taxon>Pseudomonadati</taxon>
        <taxon>Lentisphaerota</taxon>
        <taxon>Oligosphaeria</taxon>
        <taxon>Oligosphaerales</taxon>
        <taxon>Oligosphaeraceae</taxon>
        <taxon>Oligosphaera</taxon>
    </lineage>
</organism>
<evidence type="ECO:0000256" key="5">
    <source>
        <dbReference type="ARBA" id="ARBA00022679"/>
    </source>
</evidence>
<evidence type="ECO:0000313" key="10">
    <source>
        <dbReference type="EMBL" id="MDQ0289890.1"/>
    </source>
</evidence>
<proteinExistence type="inferred from homology"/>
<feature type="domain" description="DAHP synthetase I/KDSA" evidence="9">
    <location>
        <begin position="37"/>
        <end position="337"/>
    </location>
</feature>
<keyword evidence="6 8" id="KW-0057">Aromatic amino acid biosynthesis</keyword>